<dbReference type="GO" id="GO:0005975">
    <property type="term" value="P:carbohydrate metabolic process"/>
    <property type="evidence" value="ECO:0007669"/>
    <property type="project" value="InterPro"/>
</dbReference>
<dbReference type="InterPro" id="IPR017853">
    <property type="entry name" value="GH"/>
</dbReference>
<organism evidence="3 4">
    <name type="scientific">Ophiocordyceps australis</name>
    <dbReference type="NCBI Taxonomy" id="1399860"/>
    <lineage>
        <taxon>Eukaryota</taxon>
        <taxon>Fungi</taxon>
        <taxon>Dikarya</taxon>
        <taxon>Ascomycota</taxon>
        <taxon>Pezizomycotina</taxon>
        <taxon>Sordariomycetes</taxon>
        <taxon>Hypocreomycetidae</taxon>
        <taxon>Hypocreales</taxon>
        <taxon>Ophiocordycipitaceae</taxon>
        <taxon>Ophiocordyceps</taxon>
    </lineage>
</organism>
<dbReference type="SMART" id="SM00636">
    <property type="entry name" value="Glyco_18"/>
    <property type="match status" value="1"/>
</dbReference>
<proteinExistence type="predicted"/>
<reference evidence="3 4" key="1">
    <citation type="submission" date="2017-06" db="EMBL/GenBank/DDBJ databases">
        <title>Ant-infecting Ophiocordyceps genomes reveal a high diversity of potential behavioral manipulation genes and a possible major role for enterotoxins.</title>
        <authorList>
            <person name="De Bekker C."/>
            <person name="Evans H.C."/>
            <person name="Brachmann A."/>
            <person name="Hughes D.P."/>
        </authorList>
    </citation>
    <scope>NUCLEOTIDE SEQUENCE [LARGE SCALE GENOMIC DNA]</scope>
    <source>
        <strain evidence="3 4">Map64</strain>
    </source>
</reference>
<comment type="caution">
    <text evidence="3">The sequence shown here is derived from an EMBL/GenBank/DDBJ whole genome shotgun (WGS) entry which is preliminary data.</text>
</comment>
<dbReference type="Proteomes" id="UP000226192">
    <property type="component" value="Unassembled WGS sequence"/>
</dbReference>
<evidence type="ECO:0000313" key="3">
    <source>
        <dbReference type="EMBL" id="PHH61696.1"/>
    </source>
</evidence>
<dbReference type="SUPFAM" id="SSF51445">
    <property type="entry name" value="(Trans)glycosidases"/>
    <property type="match status" value="1"/>
</dbReference>
<feature type="domain" description="GH18" evidence="2">
    <location>
        <begin position="14"/>
        <end position="371"/>
    </location>
</feature>
<dbReference type="InterPro" id="IPR001223">
    <property type="entry name" value="Glyco_hydro18_cat"/>
</dbReference>
<dbReference type="Gene3D" id="3.20.20.80">
    <property type="entry name" value="Glycosidases"/>
    <property type="match status" value="1"/>
</dbReference>
<dbReference type="STRING" id="1399860.A0A2C5Y1Z6"/>
<dbReference type="InterPro" id="IPR011583">
    <property type="entry name" value="Chitinase_II/V-like_cat"/>
</dbReference>
<accession>A0A2C5Y1Z6</accession>
<protein>
    <recommendedName>
        <fullName evidence="1">chitinase</fullName>
        <ecNumber evidence="1">3.2.1.14</ecNumber>
    </recommendedName>
</protein>
<dbReference type="EC" id="3.2.1.14" evidence="1"/>
<name>A0A2C5Y1Z6_9HYPO</name>
<dbReference type="PANTHER" id="PTHR11177:SF378">
    <property type="entry name" value="CHITINASE"/>
    <property type="match status" value="1"/>
</dbReference>
<evidence type="ECO:0000259" key="2">
    <source>
        <dbReference type="PROSITE" id="PS51910"/>
    </source>
</evidence>
<dbReference type="GO" id="GO:0006032">
    <property type="term" value="P:chitin catabolic process"/>
    <property type="evidence" value="ECO:0007669"/>
    <property type="project" value="TreeGrafter"/>
</dbReference>
<dbReference type="GO" id="GO:0008843">
    <property type="term" value="F:endochitinase activity"/>
    <property type="evidence" value="ECO:0007669"/>
    <property type="project" value="UniProtKB-EC"/>
</dbReference>
<evidence type="ECO:0000256" key="1">
    <source>
        <dbReference type="ARBA" id="ARBA00012729"/>
    </source>
</evidence>
<evidence type="ECO:0000313" key="4">
    <source>
        <dbReference type="Proteomes" id="UP000226192"/>
    </source>
</evidence>
<dbReference type="OrthoDB" id="73875at2759"/>
<dbReference type="GO" id="GO:0008061">
    <property type="term" value="F:chitin binding"/>
    <property type="evidence" value="ECO:0007669"/>
    <property type="project" value="InterPro"/>
</dbReference>
<gene>
    <name evidence="3" type="ORF">CDD81_8041</name>
</gene>
<dbReference type="PANTHER" id="PTHR11177">
    <property type="entry name" value="CHITINASE"/>
    <property type="match status" value="1"/>
</dbReference>
<dbReference type="Pfam" id="PF00704">
    <property type="entry name" value="Glyco_hydro_18"/>
    <property type="match status" value="1"/>
</dbReference>
<dbReference type="GO" id="GO:0005576">
    <property type="term" value="C:extracellular region"/>
    <property type="evidence" value="ECO:0007669"/>
    <property type="project" value="TreeGrafter"/>
</dbReference>
<sequence>MASMSESPRPEAHKRCIMYLTGQHNVIPQDEETMAGITHIIIAFYSSSLFNVEKTPPEFPLFTTVEKVRRAAHAKTRVMVAIGGWGDSLGFEEAARDDESRSRWARQVAAMVDQQGADGVDIDWEFPGGNRDDYKLVPNSEREWEIEAFVYLIEQLRKTLGSSKIISLAVPGGASDLIAFTNTTTRRIARQVDFFNVMTYDMMGRRSTVVAHHSGIADSKDAIKRYIDRGVPPCMINLGLGYYVKWCMTQECRVENPLGCQTQLLEDPTTGADLGKTGGFSWHDETPPELRHSFQLSLECGKYFDDGSYGYWDAAQKRWWSYDTPKTILRKLDAFFAEPSLGLGGVFAWGLGEDAPRFEHLGATLAGLARLQRGSRACGDDQDVRTCATS</sequence>
<keyword evidence="4" id="KW-1185">Reference proteome</keyword>
<dbReference type="PROSITE" id="PS51910">
    <property type="entry name" value="GH18_2"/>
    <property type="match status" value="1"/>
</dbReference>
<dbReference type="AlphaFoldDB" id="A0A2C5Y1Z6"/>
<dbReference type="EMBL" id="NJET01000095">
    <property type="protein sequence ID" value="PHH61696.1"/>
    <property type="molecule type" value="Genomic_DNA"/>
</dbReference>
<dbReference type="InterPro" id="IPR050314">
    <property type="entry name" value="Glycosyl_Hydrlase_18"/>
</dbReference>